<gene>
    <name evidence="2" type="ORF">I6E12_10700</name>
</gene>
<organism evidence="2 3">
    <name type="scientific">Xylanibacter brevis</name>
    <dbReference type="NCBI Taxonomy" id="83231"/>
    <lineage>
        <taxon>Bacteria</taxon>
        <taxon>Pseudomonadati</taxon>
        <taxon>Bacteroidota</taxon>
        <taxon>Bacteroidia</taxon>
        <taxon>Bacteroidales</taxon>
        <taxon>Prevotellaceae</taxon>
        <taxon>Xylanibacter</taxon>
    </lineage>
</organism>
<name>A0ABS9CJT3_9BACT</name>
<comment type="caution">
    <text evidence="2">The sequence shown here is derived from an EMBL/GenBank/DDBJ whole genome shotgun (WGS) entry which is preliminary data.</text>
</comment>
<dbReference type="PROSITE" id="PS51750">
    <property type="entry name" value="BRO_N"/>
    <property type="match status" value="1"/>
</dbReference>
<sequence>MKQTKSTKTVAANMVVKRVVLKQLNNEKFGTVKVVKTEDGEGFACLDDLCDILNLSKKEVIEKLDGHLHTVSPKKTEVTKYDTDYVDEVGIYLLYFLSKEKYTIQVQNWLDKEFFQSLHEQHRDDIATDHDTLVLDVDFQRQVLRNMATADNVIKSGHFMIGKDIPELTQSHLIGWWHNLNDQTIFMLQFNCQSDSYVYENVRMNVYLRKMVDGRIDVCAMHISFLDLDDDNREFLVIDTIIPCSVVLDGSILDFIMEDQFAAVDILEPGDLNTIMILNGTMSFHRSRRIVKKEPQGIIEFL</sequence>
<evidence type="ECO:0000313" key="3">
    <source>
        <dbReference type="Proteomes" id="UP001200470"/>
    </source>
</evidence>
<dbReference type="EMBL" id="JADYTN010000028">
    <property type="protein sequence ID" value="MCF2564572.1"/>
    <property type="molecule type" value="Genomic_DNA"/>
</dbReference>
<evidence type="ECO:0000313" key="2">
    <source>
        <dbReference type="EMBL" id="MCF2564572.1"/>
    </source>
</evidence>
<accession>A0ABS9CJT3</accession>
<dbReference type="SMART" id="SM01040">
    <property type="entry name" value="Bro-N"/>
    <property type="match status" value="1"/>
</dbReference>
<protein>
    <recommendedName>
        <fullName evidence="1">Bro-N domain-containing protein</fullName>
    </recommendedName>
</protein>
<proteinExistence type="predicted"/>
<dbReference type="RefSeq" id="WP_301638521.1">
    <property type="nucleotide sequence ID" value="NZ_JADYTN010000028.1"/>
</dbReference>
<evidence type="ECO:0000259" key="1">
    <source>
        <dbReference type="PROSITE" id="PS51750"/>
    </source>
</evidence>
<keyword evidence="3" id="KW-1185">Reference proteome</keyword>
<dbReference type="Pfam" id="PF02498">
    <property type="entry name" value="Bro-N"/>
    <property type="match status" value="1"/>
</dbReference>
<dbReference type="InterPro" id="IPR003497">
    <property type="entry name" value="BRO_N_domain"/>
</dbReference>
<dbReference type="Proteomes" id="UP001200470">
    <property type="component" value="Unassembled WGS sequence"/>
</dbReference>
<reference evidence="2 3" key="1">
    <citation type="submission" date="2020-12" db="EMBL/GenBank/DDBJ databases">
        <title>Whole genome sequences of gut porcine anaerobes.</title>
        <authorList>
            <person name="Kubasova T."/>
            <person name="Jahodarova E."/>
            <person name="Rychlik I."/>
        </authorList>
    </citation>
    <scope>NUCLEOTIDE SEQUENCE [LARGE SCALE GENOMIC DNA]</scope>
    <source>
        <strain evidence="2 3">An925</strain>
    </source>
</reference>
<feature type="domain" description="Bro-N" evidence="1">
    <location>
        <begin position="18"/>
        <end position="122"/>
    </location>
</feature>